<dbReference type="Pfam" id="PF02463">
    <property type="entry name" value="SMC_N"/>
    <property type="match status" value="1"/>
</dbReference>
<dbReference type="InterPro" id="IPR027417">
    <property type="entry name" value="P-loop_NTPase"/>
</dbReference>
<evidence type="ECO:0000256" key="1">
    <source>
        <dbReference type="ARBA" id="ARBA00003618"/>
    </source>
</evidence>
<proteinExistence type="inferred from homology"/>
<dbReference type="PIRSF" id="PIRSF003128">
    <property type="entry name" value="RecN"/>
    <property type="match status" value="1"/>
</dbReference>
<evidence type="ECO:0000256" key="4">
    <source>
        <dbReference type="ARBA" id="ARBA00022741"/>
    </source>
</evidence>
<keyword evidence="6" id="KW-0067">ATP-binding</keyword>
<dbReference type="InterPro" id="IPR004604">
    <property type="entry name" value="DNA_recomb/repair_RecN"/>
</dbReference>
<dbReference type="PANTHER" id="PTHR11059:SF0">
    <property type="entry name" value="DNA REPAIR PROTEIN RECN"/>
    <property type="match status" value="1"/>
</dbReference>
<dbReference type="SUPFAM" id="SSF52540">
    <property type="entry name" value="P-loop containing nucleoside triphosphate hydrolases"/>
    <property type="match status" value="1"/>
</dbReference>
<evidence type="ECO:0000256" key="6">
    <source>
        <dbReference type="ARBA" id="ARBA00022840"/>
    </source>
</evidence>
<comment type="function">
    <text evidence="1">May be involved in recombinational repair of damaged DNA.</text>
</comment>
<accession>A0A7R8WUN5</accession>
<organism evidence="10">
    <name type="scientific">Cyprideis torosa</name>
    <dbReference type="NCBI Taxonomy" id="163714"/>
    <lineage>
        <taxon>Eukaryota</taxon>
        <taxon>Metazoa</taxon>
        <taxon>Ecdysozoa</taxon>
        <taxon>Arthropoda</taxon>
        <taxon>Crustacea</taxon>
        <taxon>Oligostraca</taxon>
        <taxon>Ostracoda</taxon>
        <taxon>Podocopa</taxon>
        <taxon>Podocopida</taxon>
        <taxon>Cytherocopina</taxon>
        <taxon>Cytheroidea</taxon>
        <taxon>Cytherideidae</taxon>
        <taxon>Cyprideis</taxon>
    </lineage>
</organism>
<evidence type="ECO:0000256" key="7">
    <source>
        <dbReference type="ARBA" id="ARBA00023204"/>
    </source>
</evidence>
<dbReference type="OrthoDB" id="10067922at2759"/>
<name>A0A7R8WUN5_9CRUS</name>
<dbReference type="GO" id="GO:0006310">
    <property type="term" value="P:DNA recombination"/>
    <property type="evidence" value="ECO:0007669"/>
    <property type="project" value="InterPro"/>
</dbReference>
<dbReference type="Gene3D" id="3.40.50.300">
    <property type="entry name" value="P-loop containing nucleotide triphosphate hydrolases"/>
    <property type="match status" value="3"/>
</dbReference>
<dbReference type="InterPro" id="IPR003395">
    <property type="entry name" value="RecF/RecN/SMC_N"/>
</dbReference>
<comment type="similarity">
    <text evidence="2">Belongs to the RecN family.</text>
</comment>
<dbReference type="AlphaFoldDB" id="A0A7R8WUN5"/>
<dbReference type="GO" id="GO:0006281">
    <property type="term" value="P:DNA repair"/>
    <property type="evidence" value="ECO:0007669"/>
    <property type="project" value="UniProtKB-KW"/>
</dbReference>
<keyword evidence="7" id="KW-0234">DNA repair</keyword>
<evidence type="ECO:0000259" key="9">
    <source>
        <dbReference type="Pfam" id="PF02463"/>
    </source>
</evidence>
<feature type="domain" description="RecF/RecN/SMC N-terminal" evidence="9">
    <location>
        <begin position="110"/>
        <end position="442"/>
    </location>
</feature>
<evidence type="ECO:0000256" key="2">
    <source>
        <dbReference type="ARBA" id="ARBA00009441"/>
    </source>
</evidence>
<evidence type="ECO:0000313" key="10">
    <source>
        <dbReference type="EMBL" id="CAD7235272.1"/>
    </source>
</evidence>
<evidence type="ECO:0000256" key="8">
    <source>
        <dbReference type="ARBA" id="ARBA00033408"/>
    </source>
</evidence>
<evidence type="ECO:0000256" key="3">
    <source>
        <dbReference type="ARBA" id="ARBA00021315"/>
    </source>
</evidence>
<reference evidence="10" key="1">
    <citation type="submission" date="2020-11" db="EMBL/GenBank/DDBJ databases">
        <authorList>
            <person name="Tran Van P."/>
        </authorList>
    </citation>
    <scope>NUCLEOTIDE SEQUENCE</scope>
</reference>
<keyword evidence="4" id="KW-0547">Nucleotide-binding</keyword>
<dbReference type="GO" id="GO:0005524">
    <property type="term" value="F:ATP binding"/>
    <property type="evidence" value="ECO:0007669"/>
    <property type="project" value="UniProtKB-KW"/>
</dbReference>
<keyword evidence="5" id="KW-0227">DNA damage</keyword>
<dbReference type="EMBL" id="OB671989">
    <property type="protein sequence ID" value="CAD7235272.1"/>
    <property type="molecule type" value="Genomic_DNA"/>
</dbReference>
<evidence type="ECO:0000256" key="5">
    <source>
        <dbReference type="ARBA" id="ARBA00022763"/>
    </source>
</evidence>
<dbReference type="PANTHER" id="PTHR11059">
    <property type="entry name" value="DNA REPAIR PROTEIN RECN"/>
    <property type="match status" value="1"/>
</dbReference>
<gene>
    <name evidence="10" type="ORF">CTOB1V02_LOCUS13088</name>
</gene>
<protein>
    <recommendedName>
        <fullName evidence="3">DNA repair protein RecN</fullName>
    </recommendedName>
    <alternativeName>
        <fullName evidence="8">Recombination protein N</fullName>
    </alternativeName>
</protein>
<sequence>MLKKLLVDQFVIIEKLDIDFQDKLTIITGETGAVENKNVDRELLTEIGEFLVEIHGQNANHSLLGPDNQLYLLDLSGDFEPEVFENVANALDDVNERIRELEEEKLFLAQHKGLKAKGIQSLVQKFDNLGMKEGFIEEVEQEHKRLRTAKDTSDAFQSILGRLIATDGAVLSLAGANKTLEKQQNLEREKMVDLERYLREALKSTRSAVDEIGKIIPEYEIDTGPLYEYKKTLDGLHAISAETKVPFNKLADHYDEVALKLHRIRNGRERIAELNDALIEAKNTYRHHAHILSEKRVAAAQALSESITKELPPLKLNKAEFVVEVEEKPDMEWTKNGFNIVTFTARMNPGTPFSPIAETASGGELARMILAVKVVLQRVQKTPTLVFDEVDTGIGGAAAAAVGERLALLSDTTQVLVITHSPQVASRGNQHLHISKKTDGITTISSVGELSFDERIDEISRMLAGDQLTGESEAAAKSLINEAEKSAKARQVSA</sequence>